<evidence type="ECO:0000313" key="1">
    <source>
        <dbReference type="EMBL" id="OBQ63205.1"/>
    </source>
</evidence>
<comment type="caution">
    <text evidence="1">The sequence shown here is derived from an EMBL/GenBank/DDBJ whole genome shotgun (WGS) entry which is preliminary data.</text>
</comment>
<dbReference type="Proteomes" id="UP000093737">
    <property type="component" value="Unassembled WGS sequence"/>
</dbReference>
<sequence length="92" mass="9906">MGDAVIGAEYGGARPANAGYEMVFRMQAAHANAQCFRMRVLEWPAGSLATVIDSYLARSTSLPRGLCEIPDLGQINLLPTLKLHGFSQLELG</sequence>
<accession>A0AA91F1S1</accession>
<reference evidence="1 2" key="1">
    <citation type="submission" date="2016-05" db="EMBL/GenBank/DDBJ databases">
        <authorList>
            <person name="Ramsay J.P."/>
        </authorList>
    </citation>
    <scope>NUCLEOTIDE SEQUENCE [LARGE SCALE GENOMIC DNA]</scope>
    <source>
        <strain evidence="1 2">NZP2042</strain>
    </source>
</reference>
<dbReference type="AlphaFoldDB" id="A0AA91F1S1"/>
<organism evidence="1 2">
    <name type="scientific">Rhizobium loti</name>
    <name type="common">Mesorhizobium loti</name>
    <dbReference type="NCBI Taxonomy" id="381"/>
    <lineage>
        <taxon>Bacteria</taxon>
        <taxon>Pseudomonadati</taxon>
        <taxon>Pseudomonadota</taxon>
        <taxon>Alphaproteobacteria</taxon>
        <taxon>Hyphomicrobiales</taxon>
        <taxon>Phyllobacteriaceae</taxon>
        <taxon>Mesorhizobium</taxon>
    </lineage>
</organism>
<evidence type="ECO:0000313" key="2">
    <source>
        <dbReference type="Proteomes" id="UP000093737"/>
    </source>
</evidence>
<name>A0AA91F1S1_RHILI</name>
<proteinExistence type="predicted"/>
<dbReference type="EMBL" id="LYTK01000019">
    <property type="protein sequence ID" value="OBQ63205.1"/>
    <property type="molecule type" value="Genomic_DNA"/>
</dbReference>
<gene>
    <name evidence="1" type="ORF">A8145_18965</name>
</gene>
<protein>
    <submittedName>
        <fullName evidence="1">Uncharacterized protein</fullName>
    </submittedName>
</protein>